<dbReference type="EMBL" id="CP075371">
    <property type="protein sequence ID" value="QVT79288.1"/>
    <property type="molecule type" value="Genomic_DNA"/>
</dbReference>
<evidence type="ECO:0000259" key="3">
    <source>
        <dbReference type="SMART" id="SM00257"/>
    </source>
</evidence>
<name>A0ABX8EFL1_9ACTN</name>
<keyword evidence="5" id="KW-1185">Reference proteome</keyword>
<reference evidence="4 5" key="1">
    <citation type="submission" date="2021-05" db="EMBL/GenBank/DDBJ databases">
        <title>Complete genome of Nocardioides aquaticus KCTC 9944T isolated from meromictic and hypersaline Ekho Lake, Antarctica.</title>
        <authorList>
            <person name="Hwang K."/>
            <person name="Kim K.M."/>
            <person name="Choe H."/>
        </authorList>
    </citation>
    <scope>NUCLEOTIDE SEQUENCE [LARGE SCALE GENOMIC DNA]</scope>
    <source>
        <strain evidence="4 5">KCTC 9944</strain>
    </source>
</reference>
<sequence length="1122" mass="119540">MLNRLIRGVGALIVLVALVVGAPLVLLAWVGNPWPAGGWSEVQLLTNRSILGALAVVGWLAWAQMAACILIELAGAVGGKAPQRVRFASGGQQQFARVLVTSVIALGIGGGIGASIVAPSLAATTAATPQPETAPTTSHTVERRDVGQVAPGPTVTIDRDTTVWKLAEVYLDDGSRWRELLDLNRGEALSDGTVLTQATQTVPTGSTLRLSADAHVNDAPTSQRDQKDHRDRQDGIYTVNPNDTLWDIAEAKLDDPARYMELYEASTGTLQPGGDHLVDPDHIEVGWKITIPGGGTAHDGGDRDHGNRGGQDEHGDRGDDGSGEQTPETPDVVPEDQDDQGDQGQQGGEADATEEQNPSAETAAGDQSVDEAVDEAGDESVLDAGWVLPGLTGGGVLLAGALYLGLQRRRRAQFRARRPGRAVAAPPAELAPTGMTISAAGGPVAATVAFMDVALRRLAEHARTHQAEMPPLAAVQLREDLVTLHLSGAVDLPAPWEGSPDRLHWSCSTAAVVEDLGPDHGWAEAPYPMLVTIGVDDRRDAAAVPPVGDSDDRSEHQGGLWLLNCEELGTLEVVGDPIRAGDFARHLAVQLAVNPWSQQVSVDCVGIAQEAEGLGDRIRYYDAGWEGDRAASEVLAEAVSMVDRAIRHDTDVSTGRTGGLDDDVWPARMLVVTAEGNTDSGALHELRRLIATHVGRTGTAIVVTATSPAARASGGDQNASSGTGQTVTTVVEVTSTGRVLLGDQGLDLAAVELTREEAHGCALLYAHSEILDDVAVPVDEEATEGWQALVDQTGALRRELTLARSTPVEDLDEPATSLLAGTDEEYVTAAPVVPEDLEVIAPKVPESVLAKVKAEDPALDADLADWFDPHCPRPKLTLLGPVAVRTHGRPLAKYKALGTEIVAYLALRPRNGATRDELAEAVGWDDPARVRKYIDLVRHWLGEDPETHEHYLPHANKSPAAKSRGVNVYQVTGGLLIDWDLFRRLRARGAHSDLLQALELVTGRPFDHLRQGGWSWLYQGDPHDQYAAHAIADVAFTVVTHCLRGGDLVRARAATEIAILAVPDEQIVQLCQVALTEAEGNNTEAMRILLGDVCNRAEDGEAPLDLPERTQEIIRNHQWIAS</sequence>
<feature type="transmembrane region" description="Helical" evidence="2">
    <location>
        <begin position="12"/>
        <end position="30"/>
    </location>
</feature>
<keyword evidence="2" id="KW-0472">Membrane</keyword>
<feature type="compositionally biased region" description="Acidic residues" evidence="1">
    <location>
        <begin position="368"/>
        <end position="377"/>
    </location>
</feature>
<keyword evidence="2" id="KW-1133">Transmembrane helix</keyword>
<dbReference type="PANTHER" id="PTHR34700:SF4">
    <property type="entry name" value="PHAGE-LIKE ELEMENT PBSX PROTEIN XKDP"/>
    <property type="match status" value="1"/>
</dbReference>
<evidence type="ECO:0000313" key="5">
    <source>
        <dbReference type="Proteomes" id="UP000679307"/>
    </source>
</evidence>
<feature type="transmembrane region" description="Helical" evidence="2">
    <location>
        <begin position="386"/>
        <end position="406"/>
    </location>
</feature>
<dbReference type="PANTHER" id="PTHR34700">
    <property type="entry name" value="POTASSIUM BINDING PROTEIN KBP"/>
    <property type="match status" value="1"/>
</dbReference>
<evidence type="ECO:0000256" key="1">
    <source>
        <dbReference type="SAM" id="MobiDB-lite"/>
    </source>
</evidence>
<organism evidence="4 5">
    <name type="scientific">Nocardioides aquaticus</name>
    <dbReference type="NCBI Taxonomy" id="160826"/>
    <lineage>
        <taxon>Bacteria</taxon>
        <taxon>Bacillati</taxon>
        <taxon>Actinomycetota</taxon>
        <taxon>Actinomycetes</taxon>
        <taxon>Propionibacteriales</taxon>
        <taxon>Nocardioidaceae</taxon>
        <taxon>Nocardioides</taxon>
    </lineage>
</organism>
<feature type="compositionally biased region" description="Basic and acidic residues" evidence="1">
    <location>
        <begin position="224"/>
        <end position="234"/>
    </location>
</feature>
<dbReference type="Pfam" id="PF01476">
    <property type="entry name" value="LysM"/>
    <property type="match status" value="1"/>
</dbReference>
<dbReference type="SMART" id="SM00257">
    <property type="entry name" value="LysM"/>
    <property type="match status" value="1"/>
</dbReference>
<feature type="transmembrane region" description="Helical" evidence="2">
    <location>
        <begin position="95"/>
        <end position="118"/>
    </location>
</feature>
<feature type="transmembrane region" description="Helical" evidence="2">
    <location>
        <begin position="50"/>
        <end position="74"/>
    </location>
</feature>
<dbReference type="InterPro" id="IPR018392">
    <property type="entry name" value="LysM"/>
</dbReference>
<feature type="region of interest" description="Disordered" evidence="1">
    <location>
        <begin position="288"/>
        <end position="377"/>
    </location>
</feature>
<evidence type="ECO:0000256" key="2">
    <source>
        <dbReference type="SAM" id="Phobius"/>
    </source>
</evidence>
<feature type="compositionally biased region" description="Basic and acidic residues" evidence="1">
    <location>
        <begin position="299"/>
        <end position="320"/>
    </location>
</feature>
<keyword evidence="2" id="KW-0812">Transmembrane</keyword>
<accession>A0ABX8EFL1</accession>
<feature type="domain" description="LysM" evidence="3">
    <location>
        <begin position="236"/>
        <end position="292"/>
    </location>
</feature>
<dbReference type="CDD" id="cd00118">
    <property type="entry name" value="LysM"/>
    <property type="match status" value="1"/>
</dbReference>
<dbReference type="Proteomes" id="UP000679307">
    <property type="component" value="Chromosome"/>
</dbReference>
<feature type="region of interest" description="Disordered" evidence="1">
    <location>
        <begin position="215"/>
        <end position="240"/>
    </location>
</feature>
<protein>
    <recommendedName>
        <fullName evidence="3">LysM domain-containing protein</fullName>
    </recommendedName>
</protein>
<evidence type="ECO:0000313" key="4">
    <source>
        <dbReference type="EMBL" id="QVT79288.1"/>
    </source>
</evidence>
<proteinExistence type="predicted"/>
<gene>
    <name evidence="4" type="ORF">ENKNEFLB_01669</name>
</gene>
<dbReference type="InterPro" id="IPR052196">
    <property type="entry name" value="Bact_Kbp"/>
</dbReference>